<organism evidence="2 3">
    <name type="scientific">Weissella ceti</name>
    <dbReference type="NCBI Taxonomy" id="759620"/>
    <lineage>
        <taxon>Bacteria</taxon>
        <taxon>Bacillati</taxon>
        <taxon>Bacillota</taxon>
        <taxon>Bacilli</taxon>
        <taxon>Lactobacillales</taxon>
        <taxon>Lactobacillaceae</taxon>
        <taxon>Weissella</taxon>
    </lineage>
</organism>
<comment type="caution">
    <text evidence="2">The sequence shown here is derived from an EMBL/GenBank/DDBJ whole genome shotgun (WGS) entry which is preliminary data.</text>
</comment>
<dbReference type="InterPro" id="IPR035985">
    <property type="entry name" value="Ubiquitin-activating_enz"/>
</dbReference>
<evidence type="ECO:0000259" key="1">
    <source>
        <dbReference type="Pfam" id="PF00899"/>
    </source>
</evidence>
<evidence type="ECO:0000313" key="3">
    <source>
        <dbReference type="Proteomes" id="UP001526225"/>
    </source>
</evidence>
<dbReference type="NCBIfam" id="TIGR02354">
    <property type="entry name" value="thiF_fam2"/>
    <property type="match status" value="1"/>
</dbReference>
<dbReference type="GO" id="GO:0016779">
    <property type="term" value="F:nucleotidyltransferase activity"/>
    <property type="evidence" value="ECO:0007669"/>
    <property type="project" value="UniProtKB-KW"/>
</dbReference>
<dbReference type="SUPFAM" id="SSF69572">
    <property type="entry name" value="Activating enzymes of the ubiquitin-like proteins"/>
    <property type="match status" value="1"/>
</dbReference>
<keyword evidence="2" id="KW-0808">Transferase</keyword>
<dbReference type="NCBIfam" id="NF006395">
    <property type="entry name" value="PRK08644.1"/>
    <property type="match status" value="1"/>
</dbReference>
<proteinExistence type="predicted"/>
<dbReference type="PANTHER" id="PTHR43267:SF3">
    <property type="entry name" value="THIF PROTEIN"/>
    <property type="match status" value="1"/>
</dbReference>
<feature type="domain" description="THIF-type NAD/FAD binding fold" evidence="1">
    <location>
        <begin position="25"/>
        <end position="210"/>
    </location>
</feature>
<keyword evidence="3" id="KW-1185">Reference proteome</keyword>
<keyword evidence="2" id="KW-0548">Nucleotidyltransferase</keyword>
<evidence type="ECO:0000313" key="2">
    <source>
        <dbReference type="EMBL" id="MCW0953152.1"/>
    </source>
</evidence>
<sequence>MTINMQGIPAQDIWHGMKERNVAGSTEALVDAHVVIAGAGGLGSNIAIGLARSGVGHLTLIDFDVVDFSNLNRQQYKLSQIGMPKVMALRENILEMNPFINITIHQVKVTNENVAELFADADVMVEAFDVPDAKAMLLRTSEATYPNKPLVMGNGMAGLHSSNTIQTKKFRKNVYIAGDQTNPGKEGLMAGRVMIAAGHQVNMILQLLLSQENLEGEN</sequence>
<gene>
    <name evidence="2" type="primary">thiF</name>
    <name evidence="2" type="ORF">OIT44_03575</name>
</gene>
<dbReference type="Pfam" id="PF00899">
    <property type="entry name" value="ThiF"/>
    <property type="match status" value="1"/>
</dbReference>
<dbReference type="InterPro" id="IPR045886">
    <property type="entry name" value="ThiF/MoeB/HesA"/>
</dbReference>
<dbReference type="RefSeq" id="WP_213409576.1">
    <property type="nucleotide sequence ID" value="NZ_CP074441.1"/>
</dbReference>
<reference evidence="2 3" key="1">
    <citation type="submission" date="2022-10" db="EMBL/GenBank/DDBJ databases">
        <title>Weissella fermenti sp. nov., isolated from fermented cabbage.</title>
        <authorList>
            <person name="Lee J.K."/>
            <person name="Baek J.H."/>
            <person name="Choi D.G."/>
            <person name="Kim J.M."/>
            <person name="Jeon C.O."/>
        </authorList>
    </citation>
    <scope>NUCLEOTIDE SEQUENCE [LARGE SCALE GENOMIC DNA]</scope>
    <source>
        <strain evidence="2 3">KACC 18534</strain>
    </source>
</reference>
<dbReference type="EMBL" id="JAOZFE010000003">
    <property type="protein sequence ID" value="MCW0953152.1"/>
    <property type="molecule type" value="Genomic_DNA"/>
</dbReference>
<name>A0ABT3E5G8_9LACO</name>
<dbReference type="Proteomes" id="UP001526225">
    <property type="component" value="Unassembled WGS sequence"/>
</dbReference>
<dbReference type="InterPro" id="IPR000594">
    <property type="entry name" value="ThiF_NAD_FAD-bd"/>
</dbReference>
<protein>
    <submittedName>
        <fullName evidence="2">Sulfur carrier protein ThiS adenylyltransferase ThiF</fullName>
    </submittedName>
</protein>
<dbReference type="InterPro" id="IPR012729">
    <property type="entry name" value="ThiF_fam2"/>
</dbReference>
<dbReference type="Gene3D" id="3.40.50.720">
    <property type="entry name" value="NAD(P)-binding Rossmann-like Domain"/>
    <property type="match status" value="1"/>
</dbReference>
<dbReference type="PANTHER" id="PTHR43267">
    <property type="entry name" value="TRNA THREONYLCARBAMOYLADENOSINE DEHYDRATASE"/>
    <property type="match status" value="1"/>
</dbReference>
<accession>A0ABT3E5G8</accession>